<dbReference type="Proteomes" id="UP000596661">
    <property type="component" value="Chromosome 7"/>
</dbReference>
<dbReference type="AlphaFoldDB" id="A0A803Q2P9"/>
<evidence type="ECO:0000256" key="1">
    <source>
        <dbReference type="SAM" id="MobiDB-lite"/>
    </source>
</evidence>
<keyword evidence="3" id="KW-1185">Reference proteome</keyword>
<dbReference type="Gramene" id="evm.model.07.1456">
    <property type="protein sequence ID" value="cds.evm.model.07.1456"/>
    <property type="gene ID" value="evm.TU.07.1456"/>
</dbReference>
<proteinExistence type="predicted"/>
<protein>
    <submittedName>
        <fullName evidence="2">Uncharacterized protein</fullName>
    </submittedName>
</protein>
<accession>A0A803Q2P9</accession>
<reference evidence="2" key="1">
    <citation type="submission" date="2018-11" db="EMBL/GenBank/DDBJ databases">
        <authorList>
            <person name="Grassa J C."/>
        </authorList>
    </citation>
    <scope>NUCLEOTIDE SEQUENCE [LARGE SCALE GENOMIC DNA]</scope>
</reference>
<dbReference type="EnsemblPlants" id="evm.model.07.1456">
    <property type="protein sequence ID" value="cds.evm.model.07.1456"/>
    <property type="gene ID" value="evm.TU.07.1456"/>
</dbReference>
<name>A0A803Q2P9_CANSA</name>
<organism evidence="2 3">
    <name type="scientific">Cannabis sativa</name>
    <name type="common">Hemp</name>
    <name type="synonym">Marijuana</name>
    <dbReference type="NCBI Taxonomy" id="3483"/>
    <lineage>
        <taxon>Eukaryota</taxon>
        <taxon>Viridiplantae</taxon>
        <taxon>Streptophyta</taxon>
        <taxon>Embryophyta</taxon>
        <taxon>Tracheophyta</taxon>
        <taxon>Spermatophyta</taxon>
        <taxon>Magnoliopsida</taxon>
        <taxon>eudicotyledons</taxon>
        <taxon>Gunneridae</taxon>
        <taxon>Pentapetalae</taxon>
        <taxon>rosids</taxon>
        <taxon>fabids</taxon>
        <taxon>Rosales</taxon>
        <taxon>Cannabaceae</taxon>
        <taxon>Cannabis</taxon>
    </lineage>
</organism>
<feature type="compositionally biased region" description="Basic and acidic residues" evidence="1">
    <location>
        <begin position="160"/>
        <end position="173"/>
    </location>
</feature>
<dbReference type="EMBL" id="UZAU01000666">
    <property type="status" value="NOT_ANNOTATED_CDS"/>
    <property type="molecule type" value="Genomic_DNA"/>
</dbReference>
<feature type="region of interest" description="Disordered" evidence="1">
    <location>
        <begin position="142"/>
        <end position="173"/>
    </location>
</feature>
<evidence type="ECO:0000313" key="3">
    <source>
        <dbReference type="Proteomes" id="UP000596661"/>
    </source>
</evidence>
<evidence type="ECO:0000313" key="2">
    <source>
        <dbReference type="EnsemblPlants" id="cds.evm.model.07.1456"/>
    </source>
</evidence>
<reference evidence="2" key="2">
    <citation type="submission" date="2021-03" db="UniProtKB">
        <authorList>
            <consortium name="EnsemblPlants"/>
        </authorList>
    </citation>
    <scope>IDENTIFICATION</scope>
</reference>
<sequence>MLKETLTASKDSQTEELSIAPNPNFKQDWDCFLLAAMSQSGSEVDRPKDIEIEFPAEIVVPYKPNLSKHTFKLELNDNRIREHLVKVHQEDNASRHRRFLRVCRVRSVRAGAFSCYPLARITGETFEGANGETNMHFEDAMQRKGKKRATNSGVPSDTEEVNRLTKEAEMSQKSLEEAEKALKTKTDECNELKRVVKGKEAETKERWNQVGLRTIYRALMANPNMDTSFLEEDEKEILAYSLYNSHRKLVSDYFALLLRNCLIGLIAPSPINAGRPSLISPFWASSFFSCNMLSFRDNQGILSFNRRRLWSLVACVVG</sequence>